<dbReference type="AlphaFoldDB" id="A0A9W7L3M9"/>
<feature type="region of interest" description="Disordered" evidence="1">
    <location>
        <begin position="186"/>
        <end position="231"/>
    </location>
</feature>
<evidence type="ECO:0000313" key="4">
    <source>
        <dbReference type="Proteomes" id="UP001165082"/>
    </source>
</evidence>
<keyword evidence="2" id="KW-1133">Transmembrane helix</keyword>
<accession>A0A9W7L3M9</accession>
<organism evidence="3 4">
    <name type="scientific">Triparma retinervis</name>
    <dbReference type="NCBI Taxonomy" id="2557542"/>
    <lineage>
        <taxon>Eukaryota</taxon>
        <taxon>Sar</taxon>
        <taxon>Stramenopiles</taxon>
        <taxon>Ochrophyta</taxon>
        <taxon>Bolidophyceae</taxon>
        <taxon>Parmales</taxon>
        <taxon>Triparmaceae</taxon>
        <taxon>Triparma</taxon>
    </lineage>
</organism>
<keyword evidence="2" id="KW-0472">Membrane</keyword>
<dbReference type="OrthoDB" id="10416333at2759"/>
<dbReference type="EMBL" id="BRXZ01008664">
    <property type="protein sequence ID" value="GMI29340.1"/>
    <property type="molecule type" value="Genomic_DNA"/>
</dbReference>
<proteinExistence type="predicted"/>
<gene>
    <name evidence="3" type="ORF">TrRE_jg13334</name>
</gene>
<evidence type="ECO:0000256" key="1">
    <source>
        <dbReference type="SAM" id="MobiDB-lite"/>
    </source>
</evidence>
<feature type="transmembrane region" description="Helical" evidence="2">
    <location>
        <begin position="114"/>
        <end position="134"/>
    </location>
</feature>
<feature type="transmembrane region" description="Helical" evidence="2">
    <location>
        <begin position="50"/>
        <end position="70"/>
    </location>
</feature>
<dbReference type="Proteomes" id="UP001165082">
    <property type="component" value="Unassembled WGS sequence"/>
</dbReference>
<keyword evidence="4" id="KW-1185">Reference proteome</keyword>
<evidence type="ECO:0000256" key="2">
    <source>
        <dbReference type="SAM" id="Phobius"/>
    </source>
</evidence>
<sequence>MLSIWVSAVFSPYGGAAISPYFFYFLTNWSVTLMTILCTLACFNDDKFSHTSFSVSALLFVAWILFLVPFDPHVLSGFHSYVSHLFPLLLQLPPFLPLRSCEVLSPPPQPPFEVLHGLTFYLIYILWTVVFSLFNLTCEGRTYIYKSLSWSRFPLLSLVIVLTLLLFYAAVYFAARRVLLKGCDPHASSPRMTSIPSPEEDRTEGVLKLRTSSNGSGEEDDDGRPSVFQVV</sequence>
<name>A0A9W7L3M9_9STRA</name>
<protein>
    <submittedName>
        <fullName evidence="3">Uncharacterized protein</fullName>
    </submittedName>
</protein>
<keyword evidence="2" id="KW-0812">Transmembrane</keyword>
<reference evidence="3" key="1">
    <citation type="submission" date="2022-07" db="EMBL/GenBank/DDBJ databases">
        <title>Genome analysis of Parmales, a sister group of diatoms, reveals the evolutionary specialization of diatoms from phago-mixotrophs to photoautotrophs.</title>
        <authorList>
            <person name="Ban H."/>
            <person name="Sato S."/>
            <person name="Yoshikawa S."/>
            <person name="Kazumasa Y."/>
            <person name="Nakamura Y."/>
            <person name="Ichinomiya M."/>
            <person name="Saitoh K."/>
            <person name="Sato N."/>
            <person name="Blanc-Mathieu R."/>
            <person name="Endo H."/>
            <person name="Kuwata A."/>
            <person name="Ogata H."/>
        </authorList>
    </citation>
    <scope>NUCLEOTIDE SEQUENCE</scope>
</reference>
<feature type="transmembrane region" description="Helical" evidence="2">
    <location>
        <begin position="155"/>
        <end position="175"/>
    </location>
</feature>
<evidence type="ECO:0000313" key="3">
    <source>
        <dbReference type="EMBL" id="GMI29340.1"/>
    </source>
</evidence>
<comment type="caution">
    <text evidence="3">The sequence shown here is derived from an EMBL/GenBank/DDBJ whole genome shotgun (WGS) entry which is preliminary data.</text>
</comment>